<name>A0ABR0M5P3_9PEZI</name>
<accession>A0ABR0M5P3</accession>
<evidence type="ECO:0000313" key="2">
    <source>
        <dbReference type="EMBL" id="KAK5278815.1"/>
    </source>
</evidence>
<feature type="non-terminal residue" evidence="2">
    <location>
        <position position="204"/>
    </location>
</feature>
<feature type="compositionally biased region" description="Low complexity" evidence="1">
    <location>
        <begin position="69"/>
        <end position="81"/>
    </location>
</feature>
<keyword evidence="3" id="KW-1185">Reference proteome</keyword>
<evidence type="ECO:0000256" key="1">
    <source>
        <dbReference type="SAM" id="MobiDB-lite"/>
    </source>
</evidence>
<evidence type="ECO:0000313" key="3">
    <source>
        <dbReference type="Proteomes" id="UP001357485"/>
    </source>
</evidence>
<organism evidence="2 3">
    <name type="scientific">Cryomyces antarcticus</name>
    <dbReference type="NCBI Taxonomy" id="329879"/>
    <lineage>
        <taxon>Eukaryota</taxon>
        <taxon>Fungi</taxon>
        <taxon>Dikarya</taxon>
        <taxon>Ascomycota</taxon>
        <taxon>Pezizomycotina</taxon>
        <taxon>Dothideomycetes</taxon>
        <taxon>Dothideomycetes incertae sedis</taxon>
        <taxon>Cryomyces</taxon>
    </lineage>
</organism>
<comment type="caution">
    <text evidence="2">The sequence shown here is derived from an EMBL/GenBank/DDBJ whole genome shotgun (WGS) entry which is preliminary data.</text>
</comment>
<sequence>MSKTETPVKNKEKVLGLPPILSPIRSSPSSFGLPPILSPTIPSHIEEELAKQRRKRTLSDASTLTPEASSSTQVPSSASKSINGIKMSPLLSATQNNDTLGPLPKGVARVVKSGTPSSSQEQASEAKKRPLTTETTSVSKVLSGTSESNKLDSNVNVKRAQGMSKMSPSLKPTPPSRPAKRPRIVHSDEEGEEPTCIVRLKYHK</sequence>
<evidence type="ECO:0008006" key="4">
    <source>
        <dbReference type="Google" id="ProtNLM"/>
    </source>
</evidence>
<feature type="compositionally biased region" description="Polar residues" evidence="1">
    <location>
        <begin position="132"/>
        <end position="156"/>
    </location>
</feature>
<dbReference type="Proteomes" id="UP001357485">
    <property type="component" value="Unassembled WGS sequence"/>
</dbReference>
<feature type="compositionally biased region" description="Low complexity" evidence="1">
    <location>
        <begin position="15"/>
        <end position="33"/>
    </location>
</feature>
<proteinExistence type="predicted"/>
<reference evidence="2 3" key="1">
    <citation type="submission" date="2023-08" db="EMBL/GenBank/DDBJ databases">
        <title>Black Yeasts Isolated from many extreme environments.</title>
        <authorList>
            <person name="Coleine C."/>
            <person name="Stajich J.E."/>
            <person name="Selbmann L."/>
        </authorList>
    </citation>
    <scope>NUCLEOTIDE SEQUENCE [LARGE SCALE GENOMIC DNA]</scope>
    <source>
        <strain evidence="2 3">CCFEE 536</strain>
    </source>
</reference>
<dbReference type="EMBL" id="JAVRRA010001920">
    <property type="protein sequence ID" value="KAK5278815.1"/>
    <property type="molecule type" value="Genomic_DNA"/>
</dbReference>
<protein>
    <recommendedName>
        <fullName evidence="4">Shugoshin C-terminal domain-containing protein</fullName>
    </recommendedName>
</protein>
<feature type="compositionally biased region" description="Basic and acidic residues" evidence="1">
    <location>
        <begin position="1"/>
        <end position="14"/>
    </location>
</feature>
<feature type="region of interest" description="Disordered" evidence="1">
    <location>
        <begin position="1"/>
        <end position="204"/>
    </location>
</feature>
<feature type="compositionally biased region" description="Polar residues" evidence="1">
    <location>
        <begin position="114"/>
        <end position="123"/>
    </location>
</feature>
<feature type="compositionally biased region" description="Polar residues" evidence="1">
    <location>
        <begin position="59"/>
        <end position="68"/>
    </location>
</feature>
<gene>
    <name evidence="2" type="ORF">LTR16_008248</name>
</gene>